<name>A0A0D8J167_9FIRM</name>
<keyword evidence="2" id="KW-0472">Membrane</keyword>
<keyword evidence="2" id="KW-0812">Transmembrane</keyword>
<evidence type="ECO:0000313" key="3">
    <source>
        <dbReference type="EMBL" id="KJF40499.1"/>
    </source>
</evidence>
<reference evidence="3" key="1">
    <citation type="submission" date="2015-02" db="EMBL/GenBank/DDBJ databases">
        <title>A novel member of the family Ruminococcaceae isolated from human feces.</title>
        <authorList>
            <person name="Shkoporov A.N."/>
            <person name="Chaplin A.V."/>
            <person name="Motuzova O.V."/>
            <person name="Kafarskaia L.I."/>
            <person name="Khokhlova E.V."/>
            <person name="Efimov B.A."/>
        </authorList>
    </citation>
    <scope>NUCLEOTIDE SEQUENCE [LARGE SCALE GENOMIC DNA]</scope>
    <source>
        <strain evidence="3">585-1</strain>
    </source>
</reference>
<proteinExistence type="predicted"/>
<dbReference type="AlphaFoldDB" id="A0A0D8J167"/>
<organism evidence="3 5">
    <name type="scientific">Ruthenibacterium lactatiformans</name>
    <dbReference type="NCBI Taxonomy" id="1550024"/>
    <lineage>
        <taxon>Bacteria</taxon>
        <taxon>Bacillati</taxon>
        <taxon>Bacillota</taxon>
        <taxon>Clostridia</taxon>
        <taxon>Eubacteriales</taxon>
        <taxon>Oscillospiraceae</taxon>
        <taxon>Ruthenibacterium</taxon>
    </lineage>
</organism>
<accession>A0A0D8J167</accession>
<dbReference type="Pfam" id="PF10066">
    <property type="entry name" value="DUF2304"/>
    <property type="match status" value="1"/>
</dbReference>
<gene>
    <name evidence="4" type="ORF">ASJ35_04630</name>
    <name evidence="3" type="ORF">TQ39_06235</name>
</gene>
<dbReference type="EMBL" id="LMUA01000004">
    <property type="protein sequence ID" value="KUE77182.1"/>
    <property type="molecule type" value="Genomic_DNA"/>
</dbReference>
<accession>A0A0W7TTM1</accession>
<keyword evidence="2" id="KW-1133">Transmembrane helix</keyword>
<evidence type="ECO:0000256" key="2">
    <source>
        <dbReference type="SAM" id="Phobius"/>
    </source>
</evidence>
<dbReference type="Proteomes" id="UP000053433">
    <property type="component" value="Unassembled WGS sequence"/>
</dbReference>
<dbReference type="Proteomes" id="UP000032483">
    <property type="component" value="Unassembled WGS sequence"/>
</dbReference>
<evidence type="ECO:0008006" key="7">
    <source>
        <dbReference type="Google" id="ProtNLM"/>
    </source>
</evidence>
<feature type="transmembrane region" description="Helical" evidence="2">
    <location>
        <begin position="41"/>
        <end position="62"/>
    </location>
</feature>
<evidence type="ECO:0000313" key="4">
    <source>
        <dbReference type="EMBL" id="KUE77182.1"/>
    </source>
</evidence>
<feature type="coiled-coil region" evidence="1">
    <location>
        <begin position="94"/>
        <end position="128"/>
    </location>
</feature>
<dbReference type="GeneID" id="42856213"/>
<feature type="transmembrane region" description="Helical" evidence="2">
    <location>
        <begin position="74"/>
        <end position="98"/>
    </location>
</feature>
<comment type="caution">
    <text evidence="3">The sequence shown here is derived from an EMBL/GenBank/DDBJ whole genome shotgun (WGS) entry which is preliminary data.</text>
</comment>
<keyword evidence="1" id="KW-0175">Coiled coil</keyword>
<evidence type="ECO:0000256" key="1">
    <source>
        <dbReference type="SAM" id="Coils"/>
    </source>
</evidence>
<evidence type="ECO:0000313" key="5">
    <source>
        <dbReference type="Proteomes" id="UP000032483"/>
    </source>
</evidence>
<feature type="transmembrane region" description="Helical" evidence="2">
    <location>
        <begin position="6"/>
        <end position="29"/>
    </location>
</feature>
<dbReference type="InterPro" id="IPR019277">
    <property type="entry name" value="DUF2304"/>
</dbReference>
<sequence length="135" mass="15091">MNWQSISPILRVGLLLGAVCYLALILWLLKKKKLTVRYSIIWLISAGVLLVFAVFPYVVLVLTDLLGMAVPVNVVFLLVIAFILLLLLSLSSIVSGFAEKIKRLAQENALLEERVRRLEAQLAAQDKQTENEKTS</sequence>
<evidence type="ECO:0000313" key="6">
    <source>
        <dbReference type="Proteomes" id="UP000053433"/>
    </source>
</evidence>
<reference evidence="4 6" key="2">
    <citation type="submission" date="2015-10" db="EMBL/GenBank/DDBJ databases">
        <title>A novel member of the family Ruminococcaceae isolated from human faeces.</title>
        <authorList>
            <person name="Shkoporov A.N."/>
            <person name="Chaplin A.V."/>
            <person name="Motuzova O.V."/>
            <person name="Kafarskaia L.I."/>
            <person name="Efimov B.A."/>
        </authorList>
    </citation>
    <scope>NUCLEOTIDE SEQUENCE [LARGE SCALE GENOMIC DNA]</scope>
    <source>
        <strain evidence="4 6">668</strain>
    </source>
</reference>
<protein>
    <recommendedName>
        <fullName evidence="7">DUF2304 domain-containing protein</fullName>
    </recommendedName>
</protein>
<keyword evidence="5" id="KW-1185">Reference proteome</keyword>
<dbReference type="EMBL" id="JXXK01000006">
    <property type="protein sequence ID" value="KJF40499.1"/>
    <property type="molecule type" value="Genomic_DNA"/>
</dbReference>
<dbReference type="RefSeq" id="WP_009324663.1">
    <property type="nucleotide sequence ID" value="NZ_CAOJUJ010000005.1"/>
</dbReference>